<reference evidence="1 2" key="1">
    <citation type="journal article" date="2012" name="Science">
        <title>The Paleozoic origin of enzymatic lignin decomposition reconstructed from 31 fungal genomes.</title>
        <authorList>
            <person name="Floudas D."/>
            <person name="Binder M."/>
            <person name="Riley R."/>
            <person name="Barry K."/>
            <person name="Blanchette R.A."/>
            <person name="Henrissat B."/>
            <person name="Martinez A.T."/>
            <person name="Otillar R."/>
            <person name="Spatafora J.W."/>
            <person name="Yadav J.S."/>
            <person name="Aerts A."/>
            <person name="Benoit I."/>
            <person name="Boyd A."/>
            <person name="Carlson A."/>
            <person name="Copeland A."/>
            <person name="Coutinho P.M."/>
            <person name="de Vries R.P."/>
            <person name="Ferreira P."/>
            <person name="Findley K."/>
            <person name="Foster B."/>
            <person name="Gaskell J."/>
            <person name="Glotzer D."/>
            <person name="Gorecki P."/>
            <person name="Heitman J."/>
            <person name="Hesse C."/>
            <person name="Hori C."/>
            <person name="Igarashi K."/>
            <person name="Jurgens J.A."/>
            <person name="Kallen N."/>
            <person name="Kersten P."/>
            <person name="Kohler A."/>
            <person name="Kuees U."/>
            <person name="Kumar T.K.A."/>
            <person name="Kuo A."/>
            <person name="LaButti K."/>
            <person name="Larrondo L.F."/>
            <person name="Lindquist E."/>
            <person name="Ling A."/>
            <person name="Lombard V."/>
            <person name="Lucas S."/>
            <person name="Lundell T."/>
            <person name="Martin R."/>
            <person name="McLaughlin D.J."/>
            <person name="Morgenstern I."/>
            <person name="Morin E."/>
            <person name="Murat C."/>
            <person name="Nagy L.G."/>
            <person name="Nolan M."/>
            <person name="Ohm R.A."/>
            <person name="Patyshakuliyeva A."/>
            <person name="Rokas A."/>
            <person name="Ruiz-Duenas F.J."/>
            <person name="Sabat G."/>
            <person name="Salamov A."/>
            <person name="Samejima M."/>
            <person name="Schmutz J."/>
            <person name="Slot J.C."/>
            <person name="St John F."/>
            <person name="Stenlid J."/>
            <person name="Sun H."/>
            <person name="Sun S."/>
            <person name="Syed K."/>
            <person name="Tsang A."/>
            <person name="Wiebenga A."/>
            <person name="Young D."/>
            <person name="Pisabarro A."/>
            <person name="Eastwood D.C."/>
            <person name="Martin F."/>
            <person name="Cullen D."/>
            <person name="Grigoriev I.V."/>
            <person name="Hibbett D.S."/>
        </authorList>
    </citation>
    <scope>NUCLEOTIDE SEQUENCE [LARGE SCALE GENOMIC DNA]</scope>
    <source>
        <strain evidence="1 2">DJM-731 SS1</strain>
    </source>
</reference>
<dbReference type="Proteomes" id="UP000030653">
    <property type="component" value="Unassembled WGS sequence"/>
</dbReference>
<name>M5FYV9_DACPD</name>
<dbReference type="AlphaFoldDB" id="M5FYV9"/>
<organism evidence="1 2">
    <name type="scientific">Dacryopinax primogenitus (strain DJM 731)</name>
    <name type="common">Brown rot fungus</name>
    <dbReference type="NCBI Taxonomy" id="1858805"/>
    <lineage>
        <taxon>Eukaryota</taxon>
        <taxon>Fungi</taxon>
        <taxon>Dikarya</taxon>
        <taxon>Basidiomycota</taxon>
        <taxon>Agaricomycotina</taxon>
        <taxon>Dacrymycetes</taxon>
        <taxon>Dacrymycetales</taxon>
        <taxon>Dacrymycetaceae</taxon>
        <taxon>Dacryopinax</taxon>
    </lineage>
</organism>
<evidence type="ECO:0000313" key="1">
    <source>
        <dbReference type="EMBL" id="EJT98756.1"/>
    </source>
</evidence>
<sequence>MWRKKQRETARWTVLHAPAWVWVPVRVLRDEEEGGRRDEESSSQIQLVKYPERVASGFQLHILTDNRGQARGATHSTDKEREAI</sequence>
<dbReference type="HOGENOM" id="CLU_2527412_0_0_1"/>
<keyword evidence="2" id="KW-1185">Reference proteome</keyword>
<dbReference type="GeneID" id="63688705"/>
<gene>
    <name evidence="1" type="ORF">DACRYDRAFT_24323</name>
</gene>
<proteinExistence type="predicted"/>
<dbReference type="RefSeq" id="XP_040625654.1">
    <property type="nucleotide sequence ID" value="XM_040773643.1"/>
</dbReference>
<dbReference type="EMBL" id="JH795872">
    <property type="protein sequence ID" value="EJT98756.1"/>
    <property type="molecule type" value="Genomic_DNA"/>
</dbReference>
<evidence type="ECO:0000313" key="2">
    <source>
        <dbReference type="Proteomes" id="UP000030653"/>
    </source>
</evidence>
<accession>M5FYV9</accession>
<protein>
    <submittedName>
        <fullName evidence="1">Uncharacterized protein</fullName>
    </submittedName>
</protein>